<dbReference type="CDD" id="cd07043">
    <property type="entry name" value="STAS_anti-anti-sigma_factors"/>
    <property type="match status" value="1"/>
</dbReference>
<protein>
    <submittedName>
        <fullName evidence="2">STAS domain-containing protein</fullName>
    </submittedName>
</protein>
<evidence type="ECO:0000259" key="1">
    <source>
        <dbReference type="PROSITE" id="PS50801"/>
    </source>
</evidence>
<dbReference type="InterPro" id="IPR036513">
    <property type="entry name" value="STAS_dom_sf"/>
</dbReference>
<dbReference type="Gene3D" id="3.30.750.24">
    <property type="entry name" value="STAS domain"/>
    <property type="match status" value="1"/>
</dbReference>
<dbReference type="PROSITE" id="PS50801">
    <property type="entry name" value="STAS"/>
    <property type="match status" value="1"/>
</dbReference>
<dbReference type="Pfam" id="PF01740">
    <property type="entry name" value="STAS"/>
    <property type="match status" value="1"/>
</dbReference>
<dbReference type="SUPFAM" id="SSF52091">
    <property type="entry name" value="SpoIIaa-like"/>
    <property type="match status" value="1"/>
</dbReference>
<dbReference type="PANTHER" id="PTHR33495">
    <property type="entry name" value="ANTI-SIGMA FACTOR ANTAGONIST TM_1081-RELATED-RELATED"/>
    <property type="match status" value="1"/>
</dbReference>
<accession>A0ABW4IG38</accession>
<comment type="caution">
    <text evidence="2">The sequence shown here is derived from an EMBL/GenBank/DDBJ whole genome shotgun (WGS) entry which is preliminary data.</text>
</comment>
<reference evidence="3" key="1">
    <citation type="journal article" date="2019" name="Int. J. Syst. Evol. Microbiol.">
        <title>The Global Catalogue of Microorganisms (GCM) 10K type strain sequencing project: providing services to taxonomists for standard genome sequencing and annotation.</title>
        <authorList>
            <consortium name="The Broad Institute Genomics Platform"/>
            <consortium name="The Broad Institute Genome Sequencing Center for Infectious Disease"/>
            <person name="Wu L."/>
            <person name="Ma J."/>
        </authorList>
    </citation>
    <scope>NUCLEOTIDE SEQUENCE [LARGE SCALE GENOMIC DNA]</scope>
    <source>
        <strain evidence="3">CCUG 53762</strain>
    </source>
</reference>
<evidence type="ECO:0000313" key="2">
    <source>
        <dbReference type="EMBL" id="MFD1631711.1"/>
    </source>
</evidence>
<keyword evidence="3" id="KW-1185">Reference proteome</keyword>
<proteinExistence type="predicted"/>
<gene>
    <name evidence="2" type="ORF">ACFSAH_17695</name>
</gene>
<sequence length="112" mass="12405">MKLKETELSNGVTIIGIEERDANLSVADEFKVQILEKIAAGKHKFVFSFKKVTYVDSSFLGALVSILKSLLPVGGKVVLVDVNSNIQSLFEITRLDKVFVIENSLEHAQAHF</sequence>
<dbReference type="EMBL" id="JBHUDG010000050">
    <property type="protein sequence ID" value="MFD1631711.1"/>
    <property type="molecule type" value="Genomic_DNA"/>
</dbReference>
<dbReference type="PANTHER" id="PTHR33495:SF2">
    <property type="entry name" value="ANTI-SIGMA FACTOR ANTAGONIST TM_1081-RELATED"/>
    <property type="match status" value="1"/>
</dbReference>
<name>A0ABW4IG38_9SPHI</name>
<organism evidence="2 3">
    <name type="scientific">Pseudopedobacter beijingensis</name>
    <dbReference type="NCBI Taxonomy" id="1207056"/>
    <lineage>
        <taxon>Bacteria</taxon>
        <taxon>Pseudomonadati</taxon>
        <taxon>Bacteroidota</taxon>
        <taxon>Sphingobacteriia</taxon>
        <taxon>Sphingobacteriales</taxon>
        <taxon>Sphingobacteriaceae</taxon>
        <taxon>Pseudopedobacter</taxon>
    </lineage>
</organism>
<dbReference type="RefSeq" id="WP_379664078.1">
    <property type="nucleotide sequence ID" value="NZ_JBHUDG010000050.1"/>
</dbReference>
<evidence type="ECO:0000313" key="3">
    <source>
        <dbReference type="Proteomes" id="UP001597118"/>
    </source>
</evidence>
<feature type="domain" description="STAS" evidence="1">
    <location>
        <begin position="27"/>
        <end position="112"/>
    </location>
</feature>
<dbReference type="Proteomes" id="UP001597118">
    <property type="component" value="Unassembled WGS sequence"/>
</dbReference>
<dbReference type="InterPro" id="IPR002645">
    <property type="entry name" value="STAS_dom"/>
</dbReference>